<gene>
    <name evidence="2" type="ORF">AYI68_g353</name>
</gene>
<name>A0A1R0H8F7_9FUNG</name>
<feature type="region of interest" description="Disordered" evidence="1">
    <location>
        <begin position="70"/>
        <end position="94"/>
    </location>
</feature>
<sequence>MTKMFGDIKRDEWAVCKHTVHINQFDFGMEMKDFYCNCEGIYMGPSGKNLGRVYNGFTDVKNTSVIEFPTLSESESEEEESDYDYDGYEQGSNNSPYNGCYTKSSSNRQECDSFSSMGILDYEFSDVRKSYSLLSLSSEIEHKSPFQQDFSCLADNIDGYEDMDFDEFLGLFSEDEESSNESALIKEEFEGKIKNPSLKATEMANKRLGCSEVSFKSKITGSENYDGIRKFKNKCSDNRKISYNQVTANNKAVFESTNPFMENLNESENVITNEKKNFNNRKNNNLTKKNRDGNSVYIYGSRDIEGSSSEDLLYSKDDLKTIDLLFSKNTGHNSRGLLPKGVLYMDNSFGCDINRGINCPTLNLDSENKKMKIRTI</sequence>
<evidence type="ECO:0000256" key="1">
    <source>
        <dbReference type="SAM" id="MobiDB-lite"/>
    </source>
</evidence>
<evidence type="ECO:0000313" key="2">
    <source>
        <dbReference type="EMBL" id="OLY85449.1"/>
    </source>
</evidence>
<reference evidence="2 3" key="1">
    <citation type="journal article" date="2016" name="Mol. Biol. Evol.">
        <title>Genome-Wide Survey of Gut Fungi (Harpellales) Reveals the First Horizontally Transferred Ubiquitin Gene from a Mosquito Host.</title>
        <authorList>
            <person name="Wang Y."/>
            <person name="White M.M."/>
            <person name="Kvist S."/>
            <person name="Moncalvo J.M."/>
        </authorList>
    </citation>
    <scope>NUCLEOTIDE SEQUENCE [LARGE SCALE GENOMIC DNA]</scope>
    <source>
        <strain evidence="2 3">ALG-7-W6</strain>
    </source>
</reference>
<evidence type="ECO:0000313" key="3">
    <source>
        <dbReference type="Proteomes" id="UP000187455"/>
    </source>
</evidence>
<dbReference type="EMBL" id="LSSL01000103">
    <property type="protein sequence ID" value="OLY85449.1"/>
    <property type="molecule type" value="Genomic_DNA"/>
</dbReference>
<organism evidence="2 3">
    <name type="scientific">Smittium mucronatum</name>
    <dbReference type="NCBI Taxonomy" id="133383"/>
    <lineage>
        <taxon>Eukaryota</taxon>
        <taxon>Fungi</taxon>
        <taxon>Fungi incertae sedis</taxon>
        <taxon>Zoopagomycota</taxon>
        <taxon>Kickxellomycotina</taxon>
        <taxon>Harpellomycetes</taxon>
        <taxon>Harpellales</taxon>
        <taxon>Legeriomycetaceae</taxon>
        <taxon>Smittium</taxon>
    </lineage>
</organism>
<protein>
    <submittedName>
        <fullName evidence="2">Uncharacterized protein</fullName>
    </submittedName>
</protein>
<proteinExistence type="predicted"/>
<dbReference type="AlphaFoldDB" id="A0A1R0H8F7"/>
<feature type="compositionally biased region" description="Acidic residues" evidence="1">
    <location>
        <begin position="74"/>
        <end position="87"/>
    </location>
</feature>
<keyword evidence="3" id="KW-1185">Reference proteome</keyword>
<comment type="caution">
    <text evidence="2">The sequence shown here is derived from an EMBL/GenBank/DDBJ whole genome shotgun (WGS) entry which is preliminary data.</text>
</comment>
<dbReference type="Proteomes" id="UP000187455">
    <property type="component" value="Unassembled WGS sequence"/>
</dbReference>
<accession>A0A1R0H8F7</accession>